<name>A0ACB9CH72_ARCLA</name>
<protein>
    <submittedName>
        <fullName evidence="1">Uncharacterized protein</fullName>
    </submittedName>
</protein>
<dbReference type="Proteomes" id="UP001055879">
    <property type="component" value="Linkage Group LG04"/>
</dbReference>
<proteinExistence type="predicted"/>
<keyword evidence="2" id="KW-1185">Reference proteome</keyword>
<comment type="caution">
    <text evidence="1">The sequence shown here is derived from an EMBL/GenBank/DDBJ whole genome shotgun (WGS) entry which is preliminary data.</text>
</comment>
<reference evidence="1 2" key="2">
    <citation type="journal article" date="2022" name="Mol. Ecol. Resour.">
        <title>The genomes of chicory, endive, great burdock and yacon provide insights into Asteraceae paleo-polyploidization history and plant inulin production.</title>
        <authorList>
            <person name="Fan W."/>
            <person name="Wang S."/>
            <person name="Wang H."/>
            <person name="Wang A."/>
            <person name="Jiang F."/>
            <person name="Liu H."/>
            <person name="Zhao H."/>
            <person name="Xu D."/>
            <person name="Zhang Y."/>
        </authorList>
    </citation>
    <scope>NUCLEOTIDE SEQUENCE [LARGE SCALE GENOMIC DNA]</scope>
    <source>
        <strain evidence="2">cv. Niubang</strain>
    </source>
</reference>
<evidence type="ECO:0000313" key="2">
    <source>
        <dbReference type="Proteomes" id="UP001055879"/>
    </source>
</evidence>
<dbReference type="EMBL" id="CM042050">
    <property type="protein sequence ID" value="KAI3733497.1"/>
    <property type="molecule type" value="Genomic_DNA"/>
</dbReference>
<evidence type="ECO:0000313" key="1">
    <source>
        <dbReference type="EMBL" id="KAI3733497.1"/>
    </source>
</evidence>
<organism evidence="1 2">
    <name type="scientific">Arctium lappa</name>
    <name type="common">Greater burdock</name>
    <name type="synonym">Lappa major</name>
    <dbReference type="NCBI Taxonomy" id="4217"/>
    <lineage>
        <taxon>Eukaryota</taxon>
        <taxon>Viridiplantae</taxon>
        <taxon>Streptophyta</taxon>
        <taxon>Embryophyta</taxon>
        <taxon>Tracheophyta</taxon>
        <taxon>Spermatophyta</taxon>
        <taxon>Magnoliopsida</taxon>
        <taxon>eudicotyledons</taxon>
        <taxon>Gunneridae</taxon>
        <taxon>Pentapetalae</taxon>
        <taxon>asterids</taxon>
        <taxon>campanulids</taxon>
        <taxon>Asterales</taxon>
        <taxon>Asteraceae</taxon>
        <taxon>Carduoideae</taxon>
        <taxon>Cardueae</taxon>
        <taxon>Arctiinae</taxon>
        <taxon>Arctium</taxon>
    </lineage>
</organism>
<reference evidence="2" key="1">
    <citation type="journal article" date="2022" name="Mol. Ecol. Resour.">
        <title>The genomes of chicory, endive, great burdock and yacon provide insights into Asteraceae palaeo-polyploidization history and plant inulin production.</title>
        <authorList>
            <person name="Fan W."/>
            <person name="Wang S."/>
            <person name="Wang H."/>
            <person name="Wang A."/>
            <person name="Jiang F."/>
            <person name="Liu H."/>
            <person name="Zhao H."/>
            <person name="Xu D."/>
            <person name="Zhang Y."/>
        </authorList>
    </citation>
    <scope>NUCLEOTIDE SEQUENCE [LARGE SCALE GENOMIC DNA]</scope>
    <source>
        <strain evidence="2">cv. Niubang</strain>
    </source>
</reference>
<sequence length="252" mass="28537">MNSVSPALQSRPPESDFVDHQSLRPDKRTLFEEIRPQGRKRVIIHVTGFKKFNGIANNPTETIVSNLKGYVEKKGLWPGVCIGSCIVLETAGEYALLMLYKVLKSAISRDNMSSLKEVVWVSTLQFFSSNLNWEKCKELHMGMIDGSSKFAIEQKAANEDTLLCPDELGWQPKICIIDAILEFLEKIKCYDAMISDDAGSFVCNYVYYHSLCFAEQKGHKSLFLHVPPFSRINEETQMQFMMALFKAIASTC</sequence>
<accession>A0ACB9CH72</accession>
<gene>
    <name evidence="1" type="ORF">L6452_12940</name>
</gene>